<evidence type="ECO:0000259" key="6">
    <source>
        <dbReference type="Pfam" id="PF13847"/>
    </source>
</evidence>
<evidence type="ECO:0000259" key="7">
    <source>
        <dbReference type="Pfam" id="PF17827"/>
    </source>
</evidence>
<comment type="function">
    <text evidence="5">Methylates the class 1 translation termination release factors RF1/PrfA and RF2/PrfB on the glutamine residue of the universally conserved GGQ motif.</text>
</comment>
<dbReference type="InterPro" id="IPR050320">
    <property type="entry name" value="N5-glutamine_MTase"/>
</dbReference>
<feature type="domain" description="Release factor glutamine methyltransferase N-terminal" evidence="7">
    <location>
        <begin position="8"/>
        <end position="77"/>
    </location>
</feature>
<dbReference type="FunFam" id="3.40.50.150:FF:000053">
    <property type="entry name" value="Release factor glutamine methyltransferase"/>
    <property type="match status" value="1"/>
</dbReference>
<dbReference type="EC" id="2.1.1.297" evidence="5"/>
<dbReference type="InterPro" id="IPR002052">
    <property type="entry name" value="DNA_methylase_N6_adenine_CS"/>
</dbReference>
<dbReference type="Gene3D" id="3.40.50.150">
    <property type="entry name" value="Vaccinia Virus protein VP39"/>
    <property type="match status" value="1"/>
</dbReference>
<dbReference type="Pfam" id="PF17827">
    <property type="entry name" value="PrmC_N"/>
    <property type="match status" value="1"/>
</dbReference>
<reference evidence="8 9" key="1">
    <citation type="submission" date="2017-10" db="EMBL/GenBank/DDBJ databases">
        <title>Nyctiphanis sp. nov., isolated from the stomach of the euphausiid Nyctiphanes simplex (Hansen, 1911) in the Gulf of California.</title>
        <authorList>
            <person name="Gomez-Gil B."/>
            <person name="Aguilar-Mendez M."/>
            <person name="Lopez-Cortes A."/>
            <person name="Gomez-Gutierrez J."/>
            <person name="Roque A."/>
            <person name="Lang E."/>
            <person name="Gonzalez-Castillo A."/>
        </authorList>
    </citation>
    <scope>NUCLEOTIDE SEQUENCE [LARGE SCALE GENOMIC DNA]</scope>
    <source>
        <strain evidence="8 9">CAIM 600</strain>
    </source>
</reference>
<dbReference type="InterPro" id="IPR004556">
    <property type="entry name" value="HemK-like"/>
</dbReference>
<dbReference type="RefSeq" id="WP_129121542.1">
    <property type="nucleotide sequence ID" value="NZ_PEIB01000005.1"/>
</dbReference>
<dbReference type="PANTHER" id="PTHR18895:SF74">
    <property type="entry name" value="MTRF1L RELEASE FACTOR GLUTAMINE METHYLTRANSFERASE"/>
    <property type="match status" value="1"/>
</dbReference>
<evidence type="ECO:0000256" key="5">
    <source>
        <dbReference type="HAMAP-Rule" id="MF_02126"/>
    </source>
</evidence>
<accession>A0A4Q0YXE5</accession>
<dbReference type="AlphaFoldDB" id="A0A4Q0YXE5"/>
<evidence type="ECO:0000256" key="2">
    <source>
        <dbReference type="ARBA" id="ARBA00022679"/>
    </source>
</evidence>
<feature type="domain" description="Methyltransferase" evidence="6">
    <location>
        <begin position="116"/>
        <end position="247"/>
    </location>
</feature>
<dbReference type="PROSITE" id="PS00092">
    <property type="entry name" value="N6_MTASE"/>
    <property type="match status" value="1"/>
</dbReference>
<evidence type="ECO:0000256" key="4">
    <source>
        <dbReference type="ARBA" id="ARBA00048391"/>
    </source>
</evidence>
<gene>
    <name evidence="5 8" type="primary">prmC</name>
    <name evidence="8" type="ORF">CS022_06060</name>
</gene>
<dbReference type="GO" id="GO:0102559">
    <property type="term" value="F:peptide chain release factor N(5)-glutamine methyltransferase activity"/>
    <property type="evidence" value="ECO:0007669"/>
    <property type="project" value="UniProtKB-EC"/>
</dbReference>
<comment type="similarity">
    <text evidence="5">Belongs to the protein N5-glutamine methyltransferase family. PrmC subfamily.</text>
</comment>
<feature type="binding site" evidence="5">
    <location>
        <position position="190"/>
    </location>
    <ligand>
        <name>S-adenosyl-L-methionine</name>
        <dbReference type="ChEBI" id="CHEBI:59789"/>
    </ligand>
</feature>
<evidence type="ECO:0000256" key="3">
    <source>
        <dbReference type="ARBA" id="ARBA00022691"/>
    </source>
</evidence>
<comment type="caution">
    <text evidence="8">The sequence shown here is derived from an EMBL/GenBank/DDBJ whole genome shotgun (WGS) entry which is preliminary data.</text>
</comment>
<name>A0A4Q0YXE5_9GAMM</name>
<keyword evidence="2 5" id="KW-0808">Transferase</keyword>
<dbReference type="InterPro" id="IPR040758">
    <property type="entry name" value="PrmC_N"/>
</dbReference>
<dbReference type="NCBIfam" id="TIGR03534">
    <property type="entry name" value="RF_mod_PrmC"/>
    <property type="match status" value="1"/>
</dbReference>
<dbReference type="InterPro" id="IPR025714">
    <property type="entry name" value="Methyltranfer_dom"/>
</dbReference>
<keyword evidence="1 5" id="KW-0489">Methyltransferase</keyword>
<dbReference type="OrthoDB" id="9800643at2"/>
<dbReference type="Pfam" id="PF13847">
    <property type="entry name" value="Methyltransf_31"/>
    <property type="match status" value="1"/>
</dbReference>
<feature type="binding site" evidence="5">
    <location>
        <begin position="121"/>
        <end position="125"/>
    </location>
    <ligand>
        <name>S-adenosyl-L-methionine</name>
        <dbReference type="ChEBI" id="CHEBI:59789"/>
    </ligand>
</feature>
<dbReference type="NCBIfam" id="TIGR00536">
    <property type="entry name" value="hemK_fam"/>
    <property type="match status" value="1"/>
</dbReference>
<sequence length="286" mass="31357">MSLTVEAALKEAAEQLALSQSPSAKIDAAVLLCHALDKPNSFLFTWPDKTLSKSELALFQTLIERRCQGEPVAYITGTREFWSLSLEVEPSTLIPRPDTERLVELALDKITAETRRVLDLGTGTGAIALAIATECSQLAVTGVDLKPEAVALAARNRERLGLKNVEFRQSSWFDSFGISISEAFDVIVSNPPYIDPDDPHLAQGDVRFEPSSALTADDHGLADIKVICQQSPSYLASGGWLLIEHGYDQRTAVQQIFSDAGFTEVETIKDYAGQDRVTQGRFCRKQ</sequence>
<dbReference type="CDD" id="cd02440">
    <property type="entry name" value="AdoMet_MTases"/>
    <property type="match status" value="1"/>
</dbReference>
<evidence type="ECO:0000313" key="8">
    <source>
        <dbReference type="EMBL" id="RXJ73869.1"/>
    </source>
</evidence>
<dbReference type="HAMAP" id="MF_02126">
    <property type="entry name" value="RF_methyltr_PrmC"/>
    <property type="match status" value="1"/>
</dbReference>
<comment type="catalytic activity">
    <reaction evidence="4 5">
        <text>L-glutaminyl-[peptide chain release factor] + S-adenosyl-L-methionine = N(5)-methyl-L-glutaminyl-[peptide chain release factor] + S-adenosyl-L-homocysteine + H(+)</text>
        <dbReference type="Rhea" id="RHEA:42896"/>
        <dbReference type="Rhea" id="RHEA-COMP:10271"/>
        <dbReference type="Rhea" id="RHEA-COMP:10272"/>
        <dbReference type="ChEBI" id="CHEBI:15378"/>
        <dbReference type="ChEBI" id="CHEBI:30011"/>
        <dbReference type="ChEBI" id="CHEBI:57856"/>
        <dbReference type="ChEBI" id="CHEBI:59789"/>
        <dbReference type="ChEBI" id="CHEBI:61891"/>
        <dbReference type="EC" id="2.1.1.297"/>
    </reaction>
</comment>
<dbReference type="SUPFAM" id="SSF53335">
    <property type="entry name" value="S-adenosyl-L-methionine-dependent methyltransferases"/>
    <property type="match status" value="1"/>
</dbReference>
<evidence type="ECO:0000313" key="9">
    <source>
        <dbReference type="Proteomes" id="UP000290287"/>
    </source>
</evidence>
<proteinExistence type="inferred from homology"/>
<dbReference type="Gene3D" id="1.10.8.10">
    <property type="entry name" value="DNA helicase RuvA subunit, C-terminal domain"/>
    <property type="match status" value="1"/>
</dbReference>
<dbReference type="Proteomes" id="UP000290287">
    <property type="component" value="Unassembled WGS sequence"/>
</dbReference>
<organism evidence="8 9">
    <name type="scientific">Veronia nyctiphanis</name>
    <dbReference type="NCBI Taxonomy" id="1278244"/>
    <lineage>
        <taxon>Bacteria</taxon>
        <taxon>Pseudomonadati</taxon>
        <taxon>Pseudomonadota</taxon>
        <taxon>Gammaproteobacteria</taxon>
        <taxon>Vibrionales</taxon>
        <taxon>Vibrionaceae</taxon>
        <taxon>Veronia</taxon>
    </lineage>
</organism>
<dbReference type="EMBL" id="PEIB01000005">
    <property type="protein sequence ID" value="RXJ73869.1"/>
    <property type="molecule type" value="Genomic_DNA"/>
</dbReference>
<feature type="binding site" evidence="5">
    <location>
        <position position="144"/>
    </location>
    <ligand>
        <name>S-adenosyl-L-methionine</name>
        <dbReference type="ChEBI" id="CHEBI:59789"/>
    </ligand>
</feature>
<keyword evidence="3 5" id="KW-0949">S-adenosyl-L-methionine</keyword>
<dbReference type="InterPro" id="IPR019874">
    <property type="entry name" value="RF_methyltr_PrmC"/>
</dbReference>
<dbReference type="InterPro" id="IPR029063">
    <property type="entry name" value="SAM-dependent_MTases_sf"/>
</dbReference>
<feature type="binding site" evidence="5">
    <location>
        <position position="172"/>
    </location>
    <ligand>
        <name>S-adenosyl-L-methionine</name>
        <dbReference type="ChEBI" id="CHEBI:59789"/>
    </ligand>
</feature>
<dbReference type="PANTHER" id="PTHR18895">
    <property type="entry name" value="HEMK METHYLTRANSFERASE"/>
    <property type="match status" value="1"/>
</dbReference>
<dbReference type="GO" id="GO:0032259">
    <property type="term" value="P:methylation"/>
    <property type="evidence" value="ECO:0007669"/>
    <property type="project" value="UniProtKB-KW"/>
</dbReference>
<dbReference type="GO" id="GO:0003676">
    <property type="term" value="F:nucleic acid binding"/>
    <property type="evidence" value="ECO:0007669"/>
    <property type="project" value="InterPro"/>
</dbReference>
<feature type="binding site" evidence="5">
    <location>
        <begin position="190"/>
        <end position="193"/>
    </location>
    <ligand>
        <name>substrate</name>
    </ligand>
</feature>
<protein>
    <recommendedName>
        <fullName evidence="5">Release factor glutamine methyltransferase</fullName>
        <shortName evidence="5">RF MTase</shortName>
        <ecNumber evidence="5">2.1.1.297</ecNumber>
    </recommendedName>
    <alternativeName>
        <fullName evidence="5">N5-glutamine methyltransferase PrmC</fullName>
    </alternativeName>
    <alternativeName>
        <fullName evidence="5">Protein-(glutamine-N5) MTase PrmC</fullName>
    </alternativeName>
    <alternativeName>
        <fullName evidence="5">Protein-glutamine N-methyltransferase PrmC</fullName>
    </alternativeName>
</protein>
<evidence type="ECO:0000256" key="1">
    <source>
        <dbReference type="ARBA" id="ARBA00022603"/>
    </source>
</evidence>
<keyword evidence="9" id="KW-1185">Reference proteome</keyword>